<dbReference type="Proteomes" id="UP000007802">
    <property type="component" value="Unassembled WGS sequence"/>
</dbReference>
<reference evidence="1" key="1">
    <citation type="submission" date="2010-03" db="EMBL/GenBank/DDBJ databases">
        <title>Annotation of Blastomyces dermatitidis strain ATCC 18188.</title>
        <authorList>
            <consortium name="The Broad Institute Genome Sequencing Platform"/>
            <consortium name="Broad Institute Genome Sequencing Center for Infectious Disease."/>
            <person name="Cuomo C."/>
            <person name="Klein B."/>
            <person name="Sullivan T."/>
            <person name="Heitman J."/>
            <person name="Young S."/>
            <person name="Zeng Q."/>
            <person name="Gargeya S."/>
            <person name="Alvarado L."/>
            <person name="Berlin A.M."/>
            <person name="Chapman S.B."/>
            <person name="Chen Z."/>
            <person name="Freedman E."/>
            <person name="Gellesch M."/>
            <person name="Goldberg J."/>
            <person name="Griggs A."/>
            <person name="Gujja S."/>
            <person name="Heilman E."/>
            <person name="Heiman D."/>
            <person name="Howarth C."/>
            <person name="Mehta T."/>
            <person name="Neiman D."/>
            <person name="Pearson M."/>
            <person name="Roberts A."/>
            <person name="Saif S."/>
            <person name="Shea T."/>
            <person name="Shenoy N."/>
            <person name="Sisk P."/>
            <person name="Stolte C."/>
            <person name="Sykes S."/>
            <person name="White J."/>
            <person name="Yandava C."/>
            <person name="Haas B."/>
            <person name="Nusbaum C."/>
            <person name="Birren B."/>
        </authorList>
    </citation>
    <scope>NUCLEOTIDE SEQUENCE</scope>
    <source>
        <strain evidence="1">ATCC 18188</strain>
    </source>
</reference>
<evidence type="ECO:0000313" key="1">
    <source>
        <dbReference type="EMBL" id="KMW67745.1"/>
    </source>
</evidence>
<name>A0A0J9ERF1_AJEDA</name>
<proteinExistence type="predicted"/>
<dbReference type="OrthoDB" id="10532605at2759"/>
<protein>
    <submittedName>
        <fullName evidence="1">Uncharacterized protein</fullName>
    </submittedName>
</protein>
<dbReference type="AlphaFoldDB" id="A0A0J9ERF1"/>
<gene>
    <name evidence="1" type="ORF">BDDG_05257</name>
</gene>
<sequence>MTSHTFIPDAMPQAQAPSVACDPESLETMVDGYMALGIYHISGSGTSTLKIPPMPIVLIGEYTLCLPACLDSEGQISSMIATPLSCLPSFNGDPLISHLHWEESYIKWQASSVQLRCPTPIPRKWTGNQVSPEGFAGIYFFIARRNSPVSTLRTRNPRPLSIRIIVTNIDQLWKHWRHMNVDSRAFFTPFWYPVGTQFFSPSPANPSVTM</sequence>
<dbReference type="EMBL" id="GG749432">
    <property type="protein sequence ID" value="KMW67745.1"/>
    <property type="molecule type" value="Genomic_DNA"/>
</dbReference>
<accession>A0A0J9ERF1</accession>
<organism evidence="1">
    <name type="scientific">Ajellomyces dermatitidis (strain ATCC 18188 / CBS 674.68)</name>
    <name type="common">Blastomyces dermatitidis</name>
    <dbReference type="NCBI Taxonomy" id="653446"/>
    <lineage>
        <taxon>Eukaryota</taxon>
        <taxon>Fungi</taxon>
        <taxon>Dikarya</taxon>
        <taxon>Ascomycota</taxon>
        <taxon>Pezizomycotina</taxon>
        <taxon>Eurotiomycetes</taxon>
        <taxon>Eurotiomycetidae</taxon>
        <taxon>Onygenales</taxon>
        <taxon>Ajellomycetaceae</taxon>
        <taxon>Blastomyces</taxon>
    </lineage>
</organism>